<feature type="non-terminal residue" evidence="1">
    <location>
        <position position="1"/>
    </location>
</feature>
<organism evidence="1 2">
    <name type="scientific">Pristionchus entomophagus</name>
    <dbReference type="NCBI Taxonomy" id="358040"/>
    <lineage>
        <taxon>Eukaryota</taxon>
        <taxon>Metazoa</taxon>
        <taxon>Ecdysozoa</taxon>
        <taxon>Nematoda</taxon>
        <taxon>Chromadorea</taxon>
        <taxon>Rhabditida</taxon>
        <taxon>Rhabditina</taxon>
        <taxon>Diplogasteromorpha</taxon>
        <taxon>Diplogasteroidea</taxon>
        <taxon>Neodiplogasteridae</taxon>
        <taxon>Pristionchus</taxon>
    </lineage>
</organism>
<dbReference type="Proteomes" id="UP001432027">
    <property type="component" value="Unassembled WGS sequence"/>
</dbReference>
<gene>
    <name evidence="1" type="ORF">PENTCL1PPCAC_10219</name>
</gene>
<dbReference type="EMBL" id="BTSX01000003">
    <property type="protein sequence ID" value="GMS88044.1"/>
    <property type="molecule type" value="Genomic_DNA"/>
</dbReference>
<proteinExistence type="predicted"/>
<reference evidence="1" key="1">
    <citation type="submission" date="2023-10" db="EMBL/GenBank/DDBJ databases">
        <title>Genome assembly of Pristionchus species.</title>
        <authorList>
            <person name="Yoshida K."/>
            <person name="Sommer R.J."/>
        </authorList>
    </citation>
    <scope>NUCLEOTIDE SEQUENCE</scope>
    <source>
        <strain evidence="1">RS0144</strain>
    </source>
</reference>
<keyword evidence="2" id="KW-1185">Reference proteome</keyword>
<protein>
    <submittedName>
        <fullName evidence="1">Uncharacterized protein</fullName>
    </submittedName>
</protein>
<evidence type="ECO:0000313" key="2">
    <source>
        <dbReference type="Proteomes" id="UP001432027"/>
    </source>
</evidence>
<sequence length="118" mass="13784">GEPDKWNQGICEGMSAIQHLQLPGLREVQIEVAITRSERVSVLPELFAHRLLEHSRWIFIRALPTAWFVEFPPDFGDEAVQATKADCRRYFDSGLDRRQFSMPLRADHLSYFTVTRYF</sequence>
<name>A0AAV5T677_9BILA</name>
<evidence type="ECO:0000313" key="1">
    <source>
        <dbReference type="EMBL" id="GMS88044.1"/>
    </source>
</evidence>
<dbReference type="AlphaFoldDB" id="A0AAV5T677"/>
<comment type="caution">
    <text evidence="1">The sequence shown here is derived from an EMBL/GenBank/DDBJ whole genome shotgun (WGS) entry which is preliminary data.</text>
</comment>
<accession>A0AAV5T677</accession>